<dbReference type="SMART" id="SM01043">
    <property type="entry name" value="BTAD"/>
    <property type="match status" value="1"/>
</dbReference>
<dbReference type="SUPFAM" id="SSF46894">
    <property type="entry name" value="C-terminal effector domain of the bipartite response regulators"/>
    <property type="match status" value="1"/>
</dbReference>
<organism evidence="7 8">
    <name type="scientific">Saccharothrix yanglingensis</name>
    <dbReference type="NCBI Taxonomy" id="659496"/>
    <lineage>
        <taxon>Bacteria</taxon>
        <taxon>Bacillati</taxon>
        <taxon>Actinomycetota</taxon>
        <taxon>Actinomycetes</taxon>
        <taxon>Pseudonocardiales</taxon>
        <taxon>Pseudonocardiaceae</taxon>
        <taxon>Saccharothrix</taxon>
    </lineage>
</organism>
<dbReference type="InterPro" id="IPR005158">
    <property type="entry name" value="BTAD"/>
</dbReference>
<dbReference type="InterPro" id="IPR019734">
    <property type="entry name" value="TPR_rpt"/>
</dbReference>
<evidence type="ECO:0000256" key="1">
    <source>
        <dbReference type="ARBA" id="ARBA00005820"/>
    </source>
</evidence>
<dbReference type="Gene3D" id="1.10.10.10">
    <property type="entry name" value="Winged helix-like DNA-binding domain superfamily/Winged helix DNA-binding domain"/>
    <property type="match status" value="1"/>
</dbReference>
<sequence>MIPRVDWRWSFRDGSLVGEGSLTAEFGVLGPLSVRYSGTPVAVPAGKARVLLASLLLRAGEVVPVDDLVARLWDGGAPDPSRARATLHMTVTRLRQALGAANVVRTAPGGYVAEVAPDALDLHRFRSLVRCGRYAEALALWRGEPLSDVRSDVLHAEDVAPLHEERTAALEHRVEADLAAGAARDLVAELRSLVRLHPLRERLHGQLMLALYRSDRQAEALAAYRAARRVLAAELGVEPGPALRELHERILIANPDLAPAPPPRSEPVAVPHLLPARSPHFVGREEELAELSAHARRAAGPGLVVISGTAGVGKTTVAVHWANQVADSFPDGRLYVNLRGFDPTGEPVPTGEAVRGFLDAFEVPPARIPATTEGQVRLYRDTVGDRRLLIVLDNARDVEQVRPLLPGGSRCFVVVTSRDRLAGLCDTEGAHPLTLDMLDDAEARTLLARRLGRDRLERDEAATEALVGHCAGLPLALAVVAARAAVNPHFPIGLVVEELADEQDRLDFLDAGDPDASVRNVFSWSYRHLGPAAARLFRLLGRHPGVTLSTPAAAALAGVPLPGAVAAIEELTRAHLLFEHGPDRYSTYDLLRWYAAELSAAEDADADEAADRALNWYLHTGHRAKRWMTSDYVEPGLPVLDGVRPEEFDSFEAATAWFEAEHLNFVLLARAAADRGRCEYVPQMSAVSWNFLNTRSKWAEILSLGRLGVEAARRLGDAHAETVTRINLSSVCGRLGRFDESIAHSTRCVELSEAHGDDRILRKALNNLGMAHSATGRNDLAVDCLLRALEICHRQEGRPGESILLDTLATIHRADGERERALECLERALDLNLGAGDRYSAGINLANLGLIHLELSDLDAAALALDRSLEHSRAVGDRHNEALALTRLGDVRHAAGDTATARRHWRDALVVFRELGAPEMREPGERLLAHGTSVG</sequence>
<dbReference type="CDD" id="cd15831">
    <property type="entry name" value="BTAD"/>
    <property type="match status" value="1"/>
</dbReference>
<dbReference type="Proteomes" id="UP001225605">
    <property type="component" value="Unassembled WGS sequence"/>
</dbReference>
<dbReference type="Gene3D" id="3.40.50.300">
    <property type="entry name" value="P-loop containing nucleotide triphosphate hydrolases"/>
    <property type="match status" value="1"/>
</dbReference>
<dbReference type="SUPFAM" id="SSF48452">
    <property type="entry name" value="TPR-like"/>
    <property type="match status" value="2"/>
</dbReference>
<gene>
    <name evidence="7" type="ORF">CKY47_00640</name>
</gene>
<evidence type="ECO:0000313" key="7">
    <source>
        <dbReference type="EMBL" id="MDQ2582515.1"/>
    </source>
</evidence>
<dbReference type="PRINTS" id="PR00364">
    <property type="entry name" value="DISEASERSIST"/>
</dbReference>
<dbReference type="SMART" id="SM00862">
    <property type="entry name" value="Trans_reg_C"/>
    <property type="match status" value="1"/>
</dbReference>
<comment type="caution">
    <text evidence="7">The sequence shown here is derived from an EMBL/GenBank/DDBJ whole genome shotgun (WGS) entry which is preliminary data.</text>
</comment>
<dbReference type="PANTHER" id="PTHR35807">
    <property type="entry name" value="TRANSCRIPTIONAL REGULATOR REDD-RELATED"/>
    <property type="match status" value="1"/>
</dbReference>
<evidence type="ECO:0000256" key="4">
    <source>
        <dbReference type="ARBA" id="ARBA00023163"/>
    </source>
</evidence>
<protein>
    <submittedName>
        <fullName evidence="7">Transcriptional regulator</fullName>
    </submittedName>
</protein>
<dbReference type="InterPro" id="IPR027417">
    <property type="entry name" value="P-loop_NTPase"/>
</dbReference>
<keyword evidence="3 5" id="KW-0238">DNA-binding</keyword>
<dbReference type="InterPro" id="IPR041664">
    <property type="entry name" value="AAA_16"/>
</dbReference>
<dbReference type="Pfam" id="PF03704">
    <property type="entry name" value="BTAD"/>
    <property type="match status" value="1"/>
</dbReference>
<keyword evidence="8" id="KW-1185">Reference proteome</keyword>
<dbReference type="EMBL" id="NSDM01000001">
    <property type="protein sequence ID" value="MDQ2582515.1"/>
    <property type="molecule type" value="Genomic_DNA"/>
</dbReference>
<accession>A0ABU0WRQ0</accession>
<dbReference type="Pfam" id="PF13424">
    <property type="entry name" value="TPR_12"/>
    <property type="match status" value="1"/>
</dbReference>
<dbReference type="SMART" id="SM00028">
    <property type="entry name" value="TPR"/>
    <property type="match status" value="5"/>
</dbReference>
<feature type="DNA-binding region" description="OmpR/PhoB-type" evidence="5">
    <location>
        <begin position="13"/>
        <end position="115"/>
    </location>
</feature>
<dbReference type="InterPro" id="IPR051677">
    <property type="entry name" value="AfsR-DnrI-RedD_regulator"/>
</dbReference>
<keyword evidence="2" id="KW-0805">Transcription regulation</keyword>
<evidence type="ECO:0000256" key="5">
    <source>
        <dbReference type="PROSITE-ProRule" id="PRU01091"/>
    </source>
</evidence>
<proteinExistence type="inferred from homology"/>
<evidence type="ECO:0000313" key="8">
    <source>
        <dbReference type="Proteomes" id="UP001225605"/>
    </source>
</evidence>
<dbReference type="InterPro" id="IPR001867">
    <property type="entry name" value="OmpR/PhoB-type_DNA-bd"/>
</dbReference>
<name>A0ABU0WRQ0_9PSEU</name>
<evidence type="ECO:0000256" key="3">
    <source>
        <dbReference type="ARBA" id="ARBA00023125"/>
    </source>
</evidence>
<comment type="similarity">
    <text evidence="1">Belongs to the AfsR/DnrI/RedD regulatory family.</text>
</comment>
<dbReference type="Gene3D" id="1.25.40.10">
    <property type="entry name" value="Tetratricopeptide repeat domain"/>
    <property type="match status" value="3"/>
</dbReference>
<keyword evidence="4" id="KW-0804">Transcription</keyword>
<dbReference type="InterPro" id="IPR016032">
    <property type="entry name" value="Sig_transdc_resp-reg_C-effctor"/>
</dbReference>
<dbReference type="SUPFAM" id="SSF52540">
    <property type="entry name" value="P-loop containing nucleoside triphosphate hydrolases"/>
    <property type="match status" value="1"/>
</dbReference>
<dbReference type="PROSITE" id="PS51755">
    <property type="entry name" value="OMPR_PHOB"/>
    <property type="match status" value="1"/>
</dbReference>
<evidence type="ECO:0000259" key="6">
    <source>
        <dbReference type="PROSITE" id="PS51755"/>
    </source>
</evidence>
<feature type="domain" description="OmpR/PhoB-type" evidence="6">
    <location>
        <begin position="13"/>
        <end position="115"/>
    </location>
</feature>
<dbReference type="InterPro" id="IPR036388">
    <property type="entry name" value="WH-like_DNA-bd_sf"/>
</dbReference>
<dbReference type="Pfam" id="PF13191">
    <property type="entry name" value="AAA_16"/>
    <property type="match status" value="1"/>
</dbReference>
<evidence type="ECO:0000256" key="2">
    <source>
        <dbReference type="ARBA" id="ARBA00023015"/>
    </source>
</evidence>
<dbReference type="InterPro" id="IPR011990">
    <property type="entry name" value="TPR-like_helical_dom_sf"/>
</dbReference>
<dbReference type="PANTHER" id="PTHR35807:SF1">
    <property type="entry name" value="TRANSCRIPTIONAL REGULATOR REDD"/>
    <property type="match status" value="1"/>
</dbReference>
<reference evidence="7 8" key="1">
    <citation type="submission" date="2017-06" db="EMBL/GenBank/DDBJ databases">
        <title>Cultured bacterium strain Saccharothrix yanglingensis Hhs.015.</title>
        <authorList>
            <person name="Xia Y."/>
        </authorList>
    </citation>
    <scope>NUCLEOTIDE SEQUENCE [LARGE SCALE GENOMIC DNA]</scope>
    <source>
        <strain evidence="7 8">Hhs.015</strain>
    </source>
</reference>